<gene>
    <name evidence="1" type="ORF">TNIN_41111</name>
</gene>
<keyword evidence="2" id="KW-1185">Reference proteome</keyword>
<dbReference type="AlphaFoldDB" id="A0A8X6IMQ2"/>
<proteinExistence type="predicted"/>
<name>A0A8X6IMQ2_9ARAC</name>
<sequence length="169" mass="19005">MANSDGVETSSLLFKSRILFASECVAHVCLCFGIEWKSSEPKGYTDDYYSNEVLDTILITINNAQDLIIDQYNGWFKTGDRTLNLNNFKQLLDFITYLSCNSPYSHESLIEFLSFVIDIAVKAYSDGVTEAPDYAVVCITYALTAFKFDSNSSDNLMNFSADCKTGLFY</sequence>
<organism evidence="1 2">
    <name type="scientific">Trichonephila inaurata madagascariensis</name>
    <dbReference type="NCBI Taxonomy" id="2747483"/>
    <lineage>
        <taxon>Eukaryota</taxon>
        <taxon>Metazoa</taxon>
        <taxon>Ecdysozoa</taxon>
        <taxon>Arthropoda</taxon>
        <taxon>Chelicerata</taxon>
        <taxon>Arachnida</taxon>
        <taxon>Araneae</taxon>
        <taxon>Araneomorphae</taxon>
        <taxon>Entelegynae</taxon>
        <taxon>Araneoidea</taxon>
        <taxon>Nephilidae</taxon>
        <taxon>Trichonephila</taxon>
        <taxon>Trichonephila inaurata</taxon>
    </lineage>
</organism>
<dbReference type="EMBL" id="BMAV01026556">
    <property type="protein sequence ID" value="GFS51553.1"/>
    <property type="molecule type" value="Genomic_DNA"/>
</dbReference>
<protein>
    <submittedName>
        <fullName evidence="1">Uncharacterized protein</fullName>
    </submittedName>
</protein>
<dbReference type="OrthoDB" id="10341507at2759"/>
<reference evidence="1" key="1">
    <citation type="submission" date="2020-08" db="EMBL/GenBank/DDBJ databases">
        <title>Multicomponent nature underlies the extraordinary mechanical properties of spider dragline silk.</title>
        <authorList>
            <person name="Kono N."/>
            <person name="Nakamura H."/>
            <person name="Mori M."/>
            <person name="Yoshida Y."/>
            <person name="Ohtoshi R."/>
            <person name="Malay A.D."/>
            <person name="Moran D.A.P."/>
            <person name="Tomita M."/>
            <person name="Numata K."/>
            <person name="Arakawa K."/>
        </authorList>
    </citation>
    <scope>NUCLEOTIDE SEQUENCE</scope>
</reference>
<evidence type="ECO:0000313" key="2">
    <source>
        <dbReference type="Proteomes" id="UP000886998"/>
    </source>
</evidence>
<dbReference type="Proteomes" id="UP000886998">
    <property type="component" value="Unassembled WGS sequence"/>
</dbReference>
<comment type="caution">
    <text evidence="1">The sequence shown here is derived from an EMBL/GenBank/DDBJ whole genome shotgun (WGS) entry which is preliminary data.</text>
</comment>
<evidence type="ECO:0000313" key="1">
    <source>
        <dbReference type="EMBL" id="GFS51553.1"/>
    </source>
</evidence>
<accession>A0A8X6IMQ2</accession>